<gene>
    <name evidence="3" type="primary">ydaF</name>
    <name evidence="3" type="ORF">P5633_21295</name>
    <name evidence="2" type="ORF">SC09_Contig25orf00703</name>
</gene>
<dbReference type="InterPro" id="IPR016181">
    <property type="entry name" value="Acyl_CoA_acyltransferase"/>
</dbReference>
<sequence length="183" mass="21092">MFTCKVNEHITIRLLEPKDAERLAELIIQNQQRLGKWLFFAENPSSADTYRETIIPDWRRQYADLNGIEAGLLYDGSLCGMISLHNLDQVNRKAEIGYWIAKEFEGKGIITAACRKLITYAFEELELNRVAICAAVGNEKSRAIPERLGFLEEGRARDGLYVNGRHHDLVYYSLLKREWEGEK</sequence>
<name>A0A0D1INJ1_BACIU</name>
<feature type="domain" description="N-acetyltransferase" evidence="1">
    <location>
        <begin position="10"/>
        <end position="176"/>
    </location>
</feature>
<dbReference type="GO" id="GO:0005737">
    <property type="term" value="C:cytoplasm"/>
    <property type="evidence" value="ECO:0007669"/>
    <property type="project" value="TreeGrafter"/>
</dbReference>
<organism evidence="2 4">
    <name type="scientific">Bacillus subtilis</name>
    <dbReference type="NCBI Taxonomy" id="1423"/>
    <lineage>
        <taxon>Bacteria</taxon>
        <taxon>Bacillati</taxon>
        <taxon>Bacillota</taxon>
        <taxon>Bacilli</taxon>
        <taxon>Bacillales</taxon>
        <taxon>Bacillaceae</taxon>
        <taxon>Bacillus</taxon>
    </lineage>
</organism>
<dbReference type="PATRIC" id="fig|1423.173.peg.2961"/>
<dbReference type="EMBL" id="CP120576">
    <property type="protein sequence ID" value="WEY84730.1"/>
    <property type="molecule type" value="Genomic_DNA"/>
</dbReference>
<dbReference type="InterPro" id="IPR000182">
    <property type="entry name" value="GNAT_dom"/>
</dbReference>
<dbReference type="AlphaFoldDB" id="A0A0D1INJ1"/>
<dbReference type="GO" id="GO:0008999">
    <property type="term" value="F:protein-N-terminal-alanine acetyltransferase activity"/>
    <property type="evidence" value="ECO:0007669"/>
    <property type="project" value="TreeGrafter"/>
</dbReference>
<evidence type="ECO:0000259" key="1">
    <source>
        <dbReference type="PROSITE" id="PS51186"/>
    </source>
</evidence>
<evidence type="ECO:0000313" key="2">
    <source>
        <dbReference type="EMBL" id="KIU10848.1"/>
    </source>
</evidence>
<dbReference type="GO" id="GO:1990189">
    <property type="term" value="F:protein N-terminal-serine acetyltransferase activity"/>
    <property type="evidence" value="ECO:0007669"/>
    <property type="project" value="TreeGrafter"/>
</dbReference>
<dbReference type="STRING" id="483913.AN935_02180"/>
<reference evidence="3" key="2">
    <citation type="submission" date="2023-03" db="EMBL/GenBank/DDBJ databases">
        <title>Complete genome sequences of 52 Bacillus and Priestia strains isolated from West-African fermentations and 26 reference strains from the DSMZ collection.</title>
        <authorList>
            <person name="Wiedenbein E.S."/>
            <person name="Canoy T.S."/>
            <person name="Hui Y."/>
            <person name="Parkouda C."/>
            <person name="Dawende C."/>
            <person name="Ametefe E."/>
            <person name="Jespersen L."/>
            <person name="Nielsen D.S."/>
        </authorList>
    </citation>
    <scope>NUCLEOTIDE SEQUENCE</scope>
    <source>
        <strain evidence="3">PRO56</strain>
    </source>
</reference>
<dbReference type="Proteomes" id="UP001214898">
    <property type="component" value="Chromosome"/>
</dbReference>
<dbReference type="EMBL" id="JXBC01000004">
    <property type="protein sequence ID" value="KIU10848.1"/>
    <property type="molecule type" value="Genomic_DNA"/>
</dbReference>
<keyword evidence="2" id="KW-0687">Ribonucleoprotein</keyword>
<reference evidence="2 4" key="1">
    <citation type="submission" date="2014-12" db="EMBL/GenBank/DDBJ databases">
        <title>Comparative genome analysis of Bacillus coagulans HM-08, Clostridium butyricum HM-68, Bacillus subtilis HM-66 and Bacillus licheniformis BL-09.</title>
        <authorList>
            <person name="Zhang H."/>
        </authorList>
    </citation>
    <scope>NUCLEOTIDE SEQUENCE [LARGE SCALE GENOMIC DNA]</scope>
    <source>
        <strain evidence="2 4">HM-66</strain>
    </source>
</reference>
<proteinExistence type="predicted"/>
<dbReference type="InterPro" id="IPR051908">
    <property type="entry name" value="Ribosomal_N-acetyltransferase"/>
</dbReference>
<accession>A0A0D1INJ1</accession>
<dbReference type="PANTHER" id="PTHR43441">
    <property type="entry name" value="RIBOSOMAL-PROTEIN-SERINE ACETYLTRANSFERASE"/>
    <property type="match status" value="1"/>
</dbReference>
<keyword evidence="2" id="KW-0689">Ribosomal protein</keyword>
<keyword evidence="2" id="KW-0808">Transferase</keyword>
<dbReference type="Proteomes" id="UP000032247">
    <property type="component" value="Unassembled WGS sequence"/>
</dbReference>
<dbReference type="PROSITE" id="PS51186">
    <property type="entry name" value="GNAT"/>
    <property type="match status" value="1"/>
</dbReference>
<dbReference type="GO" id="GO:0005840">
    <property type="term" value="C:ribosome"/>
    <property type="evidence" value="ECO:0007669"/>
    <property type="project" value="UniProtKB-KW"/>
</dbReference>
<dbReference type="PANTHER" id="PTHR43441:SF12">
    <property type="entry name" value="RIBOSOMAL N-ACETYLTRANSFERASE YDAF-RELATED"/>
    <property type="match status" value="1"/>
</dbReference>
<evidence type="ECO:0000313" key="4">
    <source>
        <dbReference type="Proteomes" id="UP000032247"/>
    </source>
</evidence>
<dbReference type="Pfam" id="PF13302">
    <property type="entry name" value="Acetyltransf_3"/>
    <property type="match status" value="1"/>
</dbReference>
<evidence type="ECO:0000313" key="3">
    <source>
        <dbReference type="EMBL" id="WEY84730.1"/>
    </source>
</evidence>
<dbReference type="CDD" id="cd04301">
    <property type="entry name" value="NAT_SF"/>
    <property type="match status" value="1"/>
</dbReference>
<protein>
    <submittedName>
        <fullName evidence="3">GNAT family protein</fullName>
    </submittedName>
    <submittedName>
        <fullName evidence="2">Ribosomal protein N-acetyltransferase</fullName>
    </submittedName>
</protein>
<dbReference type="SUPFAM" id="SSF55729">
    <property type="entry name" value="Acyl-CoA N-acyltransferases (Nat)"/>
    <property type="match status" value="1"/>
</dbReference>
<dbReference type="Gene3D" id="3.40.630.30">
    <property type="match status" value="1"/>
</dbReference>